<dbReference type="Gene3D" id="3.40.50.10330">
    <property type="entry name" value="Probable inorganic polyphosphate/atp-NAD kinase, domain 1"/>
    <property type="match status" value="1"/>
</dbReference>
<dbReference type="InterPro" id="IPR001206">
    <property type="entry name" value="Diacylglycerol_kinase_cat_dom"/>
</dbReference>
<comment type="similarity">
    <text evidence="2">Belongs to the diacylglycerol/lipid kinase family.</text>
</comment>
<evidence type="ECO:0000256" key="4">
    <source>
        <dbReference type="ARBA" id="ARBA00022679"/>
    </source>
</evidence>
<dbReference type="GO" id="GO:0005886">
    <property type="term" value="C:plasma membrane"/>
    <property type="evidence" value="ECO:0007669"/>
    <property type="project" value="TreeGrafter"/>
</dbReference>
<name>K9XYF7_STAC7</name>
<organism evidence="14 15">
    <name type="scientific">Stanieria cyanosphaera (strain ATCC 29371 / PCC 7437)</name>
    <dbReference type="NCBI Taxonomy" id="111780"/>
    <lineage>
        <taxon>Bacteria</taxon>
        <taxon>Bacillati</taxon>
        <taxon>Cyanobacteriota</taxon>
        <taxon>Cyanophyceae</taxon>
        <taxon>Pleurocapsales</taxon>
        <taxon>Dermocarpellaceae</taxon>
        <taxon>Stanieria</taxon>
    </lineage>
</organism>
<proteinExistence type="inferred from homology"/>
<dbReference type="PANTHER" id="PTHR12358:SF106">
    <property type="entry name" value="LIPID KINASE YEGS"/>
    <property type="match status" value="1"/>
</dbReference>
<evidence type="ECO:0000256" key="10">
    <source>
        <dbReference type="ARBA" id="ARBA00023098"/>
    </source>
</evidence>
<dbReference type="HOGENOM" id="CLU_045532_1_3_3"/>
<keyword evidence="10" id="KW-0443">Lipid metabolism</keyword>
<dbReference type="GO" id="GO:0016301">
    <property type="term" value="F:kinase activity"/>
    <property type="evidence" value="ECO:0007669"/>
    <property type="project" value="UniProtKB-KW"/>
</dbReference>
<reference evidence="15" key="1">
    <citation type="journal article" date="2013" name="Proc. Natl. Acad. Sci. U.S.A.">
        <title>Improving the coverage of the cyanobacterial phylum using diversity-driven genome sequencing.</title>
        <authorList>
            <person name="Shih P.M."/>
            <person name="Wu D."/>
            <person name="Latifi A."/>
            <person name="Axen S.D."/>
            <person name="Fewer D.P."/>
            <person name="Talla E."/>
            <person name="Calteau A."/>
            <person name="Cai F."/>
            <person name="Tandeau de Marsac N."/>
            <person name="Rippka R."/>
            <person name="Herdman M."/>
            <person name="Sivonen K."/>
            <person name="Coursin T."/>
            <person name="Laurent T."/>
            <person name="Goodwin L."/>
            <person name="Nolan M."/>
            <person name="Davenport K.W."/>
            <person name="Han C.S."/>
            <person name="Rubin E.M."/>
            <person name="Eisen J.A."/>
            <person name="Woyke T."/>
            <person name="Gugger M."/>
            <person name="Kerfeld C.A."/>
        </authorList>
    </citation>
    <scope>NUCLEOTIDE SEQUENCE [LARGE SCALE GENOMIC DNA]</scope>
    <source>
        <strain evidence="15">ATCC 29371 / PCC 7437</strain>
    </source>
</reference>
<evidence type="ECO:0000256" key="3">
    <source>
        <dbReference type="ARBA" id="ARBA00022516"/>
    </source>
</evidence>
<evidence type="ECO:0000256" key="12">
    <source>
        <dbReference type="ARBA" id="ARBA00023264"/>
    </source>
</evidence>
<dbReference type="InterPro" id="IPR050187">
    <property type="entry name" value="Lipid_Phosphate_FormReg"/>
</dbReference>
<dbReference type="Gene3D" id="2.60.200.40">
    <property type="match status" value="1"/>
</dbReference>
<dbReference type="NCBIfam" id="TIGR00147">
    <property type="entry name" value="YegS/Rv2252/BmrU family lipid kinase"/>
    <property type="match status" value="1"/>
</dbReference>
<evidence type="ECO:0000256" key="8">
    <source>
        <dbReference type="ARBA" id="ARBA00022840"/>
    </source>
</evidence>
<accession>K9XYF7</accession>
<evidence type="ECO:0000256" key="2">
    <source>
        <dbReference type="ARBA" id="ARBA00005983"/>
    </source>
</evidence>
<dbReference type="eggNOG" id="COG1597">
    <property type="taxonomic scope" value="Bacteria"/>
</dbReference>
<dbReference type="PROSITE" id="PS50146">
    <property type="entry name" value="DAGK"/>
    <property type="match status" value="1"/>
</dbReference>
<keyword evidence="6" id="KW-0547">Nucleotide-binding</keyword>
<dbReference type="GO" id="GO:0046872">
    <property type="term" value="F:metal ion binding"/>
    <property type="evidence" value="ECO:0007669"/>
    <property type="project" value="UniProtKB-KW"/>
</dbReference>
<evidence type="ECO:0000313" key="14">
    <source>
        <dbReference type="EMBL" id="AFZ36707.1"/>
    </source>
</evidence>
<dbReference type="NCBIfam" id="NF009604">
    <property type="entry name" value="PRK13057.1"/>
    <property type="match status" value="1"/>
</dbReference>
<comment type="cofactor">
    <cofactor evidence="1">
        <name>Mg(2+)</name>
        <dbReference type="ChEBI" id="CHEBI:18420"/>
    </cofactor>
</comment>
<evidence type="ECO:0000256" key="1">
    <source>
        <dbReference type="ARBA" id="ARBA00001946"/>
    </source>
</evidence>
<evidence type="ECO:0000256" key="9">
    <source>
        <dbReference type="ARBA" id="ARBA00022842"/>
    </source>
</evidence>
<keyword evidence="12" id="KW-1208">Phospholipid metabolism</keyword>
<gene>
    <name evidence="14" type="ordered locus">Sta7437_3200</name>
</gene>
<dbReference type="RefSeq" id="WP_015194369.1">
    <property type="nucleotide sequence ID" value="NC_019748.1"/>
</dbReference>
<dbReference type="SMART" id="SM00046">
    <property type="entry name" value="DAGKc"/>
    <property type="match status" value="1"/>
</dbReference>
<dbReference type="EMBL" id="CP003653">
    <property type="protein sequence ID" value="AFZ36707.1"/>
    <property type="molecule type" value="Genomic_DNA"/>
</dbReference>
<sequence length="292" mass="32248">MNQRALLSINTHARNGKESLKEVVTTLENLDFELIVKPDQKPEQLSQLIYQYQDQIDLVIVGGGDGTLNAVAEALLKTKLPLGILPLGTANDLARTLNIPESIPEAAKIIAFGEIKQIDLGCVNDKYFFNVASLGLSVKITQNLSKGAKRRFGVLAYLFTALKVIVKTRPLRAVIRCNDQSIKVKTLQIAVGNGRYYGGGMAIAEDAAIDDQLLNLYSLEIKHWWQMFPLIWSLPGGKHKHLSGVRTLKAKYIEVDTRKPHKINTDGELTTSTPASFSLISKAISVFVPLRE</sequence>
<evidence type="ECO:0000259" key="13">
    <source>
        <dbReference type="PROSITE" id="PS50146"/>
    </source>
</evidence>
<dbReference type="Pfam" id="PF19279">
    <property type="entry name" value="YegS_C"/>
    <property type="match status" value="1"/>
</dbReference>
<dbReference type="InterPro" id="IPR016064">
    <property type="entry name" value="NAD/diacylglycerol_kinase_sf"/>
</dbReference>
<dbReference type="GO" id="GO:0008654">
    <property type="term" value="P:phospholipid biosynthetic process"/>
    <property type="evidence" value="ECO:0007669"/>
    <property type="project" value="UniProtKB-KW"/>
</dbReference>
<protein>
    <recommendedName>
        <fullName evidence="13">DAGKc domain-containing protein</fullName>
    </recommendedName>
</protein>
<evidence type="ECO:0000256" key="7">
    <source>
        <dbReference type="ARBA" id="ARBA00022777"/>
    </source>
</evidence>
<dbReference type="SUPFAM" id="SSF111331">
    <property type="entry name" value="NAD kinase/diacylglycerol kinase-like"/>
    <property type="match status" value="1"/>
</dbReference>
<keyword evidence="3" id="KW-0444">Lipid biosynthesis</keyword>
<evidence type="ECO:0000313" key="15">
    <source>
        <dbReference type="Proteomes" id="UP000010473"/>
    </source>
</evidence>
<dbReference type="AlphaFoldDB" id="K9XYF7"/>
<keyword evidence="4" id="KW-0808">Transferase</keyword>
<dbReference type="KEGG" id="scs:Sta7437_3200"/>
<feature type="domain" description="DAGKc" evidence="13">
    <location>
        <begin position="1"/>
        <end position="127"/>
    </location>
</feature>
<dbReference type="PATRIC" id="fig|111780.3.peg.3318"/>
<dbReference type="InterPro" id="IPR045540">
    <property type="entry name" value="YegS/DAGK_C"/>
</dbReference>
<dbReference type="STRING" id="111780.Sta7437_3200"/>
<keyword evidence="11" id="KW-0594">Phospholipid biosynthesis</keyword>
<dbReference type="PANTHER" id="PTHR12358">
    <property type="entry name" value="SPHINGOSINE KINASE"/>
    <property type="match status" value="1"/>
</dbReference>
<dbReference type="Pfam" id="PF00781">
    <property type="entry name" value="DAGK_cat"/>
    <property type="match status" value="1"/>
</dbReference>
<keyword evidence="9" id="KW-0460">Magnesium</keyword>
<evidence type="ECO:0000256" key="5">
    <source>
        <dbReference type="ARBA" id="ARBA00022723"/>
    </source>
</evidence>
<keyword evidence="15" id="KW-1185">Reference proteome</keyword>
<keyword evidence="5" id="KW-0479">Metal-binding</keyword>
<dbReference type="Proteomes" id="UP000010473">
    <property type="component" value="Chromosome"/>
</dbReference>
<dbReference type="OrthoDB" id="142078at2"/>
<dbReference type="InterPro" id="IPR017438">
    <property type="entry name" value="ATP-NAD_kinase_N"/>
</dbReference>
<keyword evidence="8" id="KW-0067">ATP-binding</keyword>
<evidence type="ECO:0000256" key="6">
    <source>
        <dbReference type="ARBA" id="ARBA00022741"/>
    </source>
</evidence>
<dbReference type="GO" id="GO:0005524">
    <property type="term" value="F:ATP binding"/>
    <property type="evidence" value="ECO:0007669"/>
    <property type="project" value="UniProtKB-KW"/>
</dbReference>
<dbReference type="InterPro" id="IPR005218">
    <property type="entry name" value="Diacylglycerol/lipid_kinase"/>
</dbReference>
<keyword evidence="7" id="KW-0418">Kinase</keyword>
<evidence type="ECO:0000256" key="11">
    <source>
        <dbReference type="ARBA" id="ARBA00023209"/>
    </source>
</evidence>